<evidence type="ECO:0000313" key="2">
    <source>
        <dbReference type="EMBL" id="CAH2094105.1"/>
    </source>
</evidence>
<sequence length="131" mass="14360">MPLKRGPGRPKGSKNNTPRAAGTPGTPGTPGTGRRGRPPVPPELRQPGITDMRKFCKAAGIRFDYKKLVEGCTKNKERVAKMLELLVNAGLEGKPTLEKCKAIKQAKMDKKEQERLAKKEAKAKHKDDDGM</sequence>
<dbReference type="PANTHER" id="PTHR15410">
    <property type="entry name" value="HIRA-INTERACTING PROTEIN 3"/>
    <property type="match status" value="1"/>
</dbReference>
<feature type="compositionally biased region" description="Basic residues" evidence="1">
    <location>
        <begin position="1"/>
        <end position="12"/>
    </location>
</feature>
<proteinExistence type="predicted"/>
<dbReference type="EMBL" id="CAKOGL010000013">
    <property type="protein sequence ID" value="CAH2094105.1"/>
    <property type="molecule type" value="Genomic_DNA"/>
</dbReference>
<keyword evidence="3" id="KW-1185">Reference proteome</keyword>
<name>A0AAU9U488_EUPED</name>
<evidence type="ECO:0000256" key="1">
    <source>
        <dbReference type="SAM" id="MobiDB-lite"/>
    </source>
</evidence>
<organism evidence="2 3">
    <name type="scientific">Euphydryas editha</name>
    <name type="common">Edith's checkerspot</name>
    <dbReference type="NCBI Taxonomy" id="104508"/>
    <lineage>
        <taxon>Eukaryota</taxon>
        <taxon>Metazoa</taxon>
        <taxon>Ecdysozoa</taxon>
        <taxon>Arthropoda</taxon>
        <taxon>Hexapoda</taxon>
        <taxon>Insecta</taxon>
        <taxon>Pterygota</taxon>
        <taxon>Neoptera</taxon>
        <taxon>Endopterygota</taxon>
        <taxon>Lepidoptera</taxon>
        <taxon>Glossata</taxon>
        <taxon>Ditrysia</taxon>
        <taxon>Papilionoidea</taxon>
        <taxon>Nymphalidae</taxon>
        <taxon>Nymphalinae</taxon>
        <taxon>Euphydryas</taxon>
    </lineage>
</organism>
<evidence type="ECO:0000313" key="3">
    <source>
        <dbReference type="Proteomes" id="UP001153954"/>
    </source>
</evidence>
<feature type="region of interest" description="Disordered" evidence="1">
    <location>
        <begin position="106"/>
        <end position="131"/>
    </location>
</feature>
<dbReference type="AlphaFoldDB" id="A0AAU9U488"/>
<accession>A0AAU9U488</accession>
<protein>
    <submittedName>
        <fullName evidence="2">Uncharacterized protein</fullName>
    </submittedName>
</protein>
<dbReference type="PANTHER" id="PTHR15410:SF2">
    <property type="entry name" value="HIRA-INTERACTING PROTEIN 3"/>
    <property type="match status" value="1"/>
</dbReference>
<reference evidence="2" key="1">
    <citation type="submission" date="2022-03" db="EMBL/GenBank/DDBJ databases">
        <authorList>
            <person name="Tunstrom K."/>
        </authorList>
    </citation>
    <scope>NUCLEOTIDE SEQUENCE</scope>
</reference>
<dbReference type="GO" id="GO:0005634">
    <property type="term" value="C:nucleus"/>
    <property type="evidence" value="ECO:0007669"/>
    <property type="project" value="TreeGrafter"/>
</dbReference>
<gene>
    <name evidence="2" type="ORF">EEDITHA_LOCUS9706</name>
</gene>
<feature type="region of interest" description="Disordered" evidence="1">
    <location>
        <begin position="1"/>
        <end position="50"/>
    </location>
</feature>
<feature type="compositionally biased region" description="Low complexity" evidence="1">
    <location>
        <begin position="17"/>
        <end position="26"/>
    </location>
</feature>
<dbReference type="InterPro" id="IPR037647">
    <property type="entry name" value="HIRIP3"/>
</dbReference>
<dbReference type="Proteomes" id="UP001153954">
    <property type="component" value="Unassembled WGS sequence"/>
</dbReference>
<comment type="caution">
    <text evidence="2">The sequence shown here is derived from an EMBL/GenBank/DDBJ whole genome shotgun (WGS) entry which is preliminary data.</text>
</comment>